<accession>A0A0P0USY6</accession>
<dbReference type="InterPro" id="IPR010710">
    <property type="entry name" value="DUF1289"/>
</dbReference>
<organism evidence="1 2">
    <name type="scientific">endosymbiont of Bathymodiolus septemdierum str. Myojin knoll</name>
    <dbReference type="NCBI Taxonomy" id="1303921"/>
    <lineage>
        <taxon>Bacteria</taxon>
        <taxon>Pseudomonadati</taxon>
        <taxon>Pseudomonadota</taxon>
        <taxon>Gammaproteobacteria</taxon>
        <taxon>sulfur-oxidizing symbionts</taxon>
    </lineage>
</organism>
<dbReference type="RefSeq" id="WP_083503028.1">
    <property type="nucleotide sequence ID" value="NZ_AP013042.1"/>
</dbReference>
<dbReference type="STRING" id="1303921.BSEPE_1322"/>
<name>A0A0P0USY6_9GAMM</name>
<evidence type="ECO:0008006" key="3">
    <source>
        <dbReference type="Google" id="ProtNLM"/>
    </source>
</evidence>
<dbReference type="PANTHER" id="PTHR35175">
    <property type="entry name" value="DUF1289 DOMAIN-CONTAINING PROTEIN"/>
    <property type="match status" value="1"/>
</dbReference>
<dbReference type="Pfam" id="PF06945">
    <property type="entry name" value="DUF1289"/>
    <property type="match status" value="1"/>
</dbReference>
<sequence length="58" mass="6687">MNTQIKSPCVGICKYNKQNFCVGCKRNSDEISNWINYSNAMREAIMKDLEGRKVKGRD</sequence>
<protein>
    <recommendedName>
        <fullName evidence="3">Fe-S protein</fullName>
    </recommendedName>
</protein>
<evidence type="ECO:0000313" key="1">
    <source>
        <dbReference type="EMBL" id="BAS68305.1"/>
    </source>
</evidence>
<dbReference type="KEGG" id="ebh:BSEPE_1322"/>
<dbReference type="EMBL" id="AP013042">
    <property type="protein sequence ID" value="BAS68305.1"/>
    <property type="molecule type" value="Genomic_DNA"/>
</dbReference>
<evidence type="ECO:0000313" key="2">
    <source>
        <dbReference type="Proteomes" id="UP000067399"/>
    </source>
</evidence>
<keyword evidence="2" id="KW-1185">Reference proteome</keyword>
<dbReference type="Proteomes" id="UP000067399">
    <property type="component" value="Chromosome"/>
</dbReference>
<gene>
    <name evidence="1" type="ORF">BSEPE_1322</name>
</gene>
<dbReference type="OrthoDB" id="8911262at2"/>
<reference evidence="1 2" key="1">
    <citation type="journal article" date="2000" name="Mar. Ecol. Prog. Ser.">
        <title>Phylogenetic characterization of endosymbionts in three hydrothermal vent mussels: influence on host distributions.</title>
        <authorList>
            <person name="Fujiwara Y."/>
            <person name="Takai K."/>
            <person name="Uematsu K."/>
            <person name="Tsuchida S."/>
            <person name="Hunt J.C."/>
            <person name="Hashimoto J."/>
        </authorList>
    </citation>
    <scope>NUCLEOTIDE SEQUENCE [LARGE SCALE GENOMIC DNA]</scope>
    <source>
        <strain evidence="1 2">Myojin Knoll</strain>
    </source>
</reference>
<dbReference type="PANTHER" id="PTHR35175:SF2">
    <property type="entry name" value="DUF1289 DOMAIN-CONTAINING PROTEIN"/>
    <property type="match status" value="1"/>
</dbReference>
<proteinExistence type="predicted"/>
<dbReference type="AlphaFoldDB" id="A0A0P0USY6"/>
<reference evidence="1 2" key="2">
    <citation type="journal article" date="2016" name="ISME J.">
        <title>Heterogeneous composition of key metabolic gene clusters in a vent mussel symbiont population.</title>
        <authorList>
            <person name="Ikuta T."/>
            <person name="Takaki Y."/>
            <person name="Nagai Y."/>
            <person name="Shimamura S."/>
            <person name="Tsuda M."/>
            <person name="Kawagucci S."/>
            <person name="Aoki Y."/>
            <person name="Inoue K."/>
            <person name="Teruya M."/>
            <person name="Satou K."/>
            <person name="Teruya K."/>
            <person name="Shimoji M."/>
            <person name="Tamotsu H."/>
            <person name="Hirano T."/>
            <person name="Maruyama T."/>
            <person name="Yoshida T."/>
        </authorList>
    </citation>
    <scope>NUCLEOTIDE SEQUENCE [LARGE SCALE GENOMIC DNA]</scope>
    <source>
        <strain evidence="1 2">Myojin Knoll</strain>
    </source>
</reference>